<evidence type="ECO:0000313" key="2">
    <source>
        <dbReference type="Proteomes" id="UP001460202"/>
    </source>
</evidence>
<dbReference type="Proteomes" id="UP001460202">
    <property type="component" value="Unassembled WGS sequence"/>
</dbReference>
<keyword evidence="2" id="KW-1185">Reference proteome</keyword>
<evidence type="ECO:0000313" key="1">
    <source>
        <dbReference type="EMBL" id="MEQ2546080.1"/>
    </source>
</evidence>
<proteinExistence type="predicted"/>
<gene>
    <name evidence="1" type="ORF">WMO46_14120</name>
</gene>
<accession>A0ABV1H085</accession>
<name>A0ABV1H085_9BACT</name>
<reference evidence="1 2" key="1">
    <citation type="submission" date="2024-03" db="EMBL/GenBank/DDBJ databases">
        <title>Human intestinal bacterial collection.</title>
        <authorList>
            <person name="Pauvert C."/>
            <person name="Hitch T.C.A."/>
            <person name="Clavel T."/>
        </authorList>
    </citation>
    <scope>NUCLEOTIDE SEQUENCE [LARGE SCALE GENOMIC DNA]</scope>
    <source>
        <strain evidence="1 2">CLA-KB-H122</strain>
    </source>
</reference>
<sequence length="77" mass="8629">MNIIAMYNVHHIAYGKTSMRILFLILEMKKFVVPSTILKLAKNKKPDMMKNIGTAKSANNATNFCAKYNAGHLSLSK</sequence>
<organism evidence="1 2">
    <name type="scientific">Alistipes intestinihominis</name>
    <dbReference type="NCBI Taxonomy" id="3133172"/>
    <lineage>
        <taxon>Bacteria</taxon>
        <taxon>Pseudomonadati</taxon>
        <taxon>Bacteroidota</taxon>
        <taxon>Bacteroidia</taxon>
        <taxon>Bacteroidales</taxon>
        <taxon>Rikenellaceae</taxon>
        <taxon>Alistipes</taxon>
    </lineage>
</organism>
<protein>
    <submittedName>
        <fullName evidence="1">Uncharacterized protein</fullName>
    </submittedName>
</protein>
<comment type="caution">
    <text evidence="1">The sequence shown here is derived from an EMBL/GenBank/DDBJ whole genome shotgun (WGS) entry which is preliminary data.</text>
</comment>
<dbReference type="EMBL" id="JBBMFL010000021">
    <property type="protein sequence ID" value="MEQ2546080.1"/>
    <property type="molecule type" value="Genomic_DNA"/>
</dbReference>